<keyword evidence="2" id="KW-1185">Reference proteome</keyword>
<dbReference type="Proteomes" id="UP001198830">
    <property type="component" value="Unassembled WGS sequence"/>
</dbReference>
<dbReference type="EMBL" id="JAJGNP010000021">
    <property type="protein sequence ID" value="MCC4234508.1"/>
    <property type="molecule type" value="Genomic_DNA"/>
</dbReference>
<comment type="caution">
    <text evidence="1">The sequence shown here is derived from an EMBL/GenBank/DDBJ whole genome shotgun (WGS) entry which is preliminary data.</text>
</comment>
<accession>A0ABS8H7T6</accession>
<name>A0ABS8H7T6_9SPHN</name>
<proteinExistence type="predicted"/>
<gene>
    <name evidence="1" type="ORF">LL253_17690</name>
</gene>
<protein>
    <submittedName>
        <fullName evidence="1">Uncharacterized protein</fullName>
    </submittedName>
</protein>
<organism evidence="1 2">
    <name type="scientific">Sphingobium soli</name>
    <dbReference type="NCBI Taxonomy" id="1591116"/>
    <lineage>
        <taxon>Bacteria</taxon>
        <taxon>Pseudomonadati</taxon>
        <taxon>Pseudomonadota</taxon>
        <taxon>Alphaproteobacteria</taxon>
        <taxon>Sphingomonadales</taxon>
        <taxon>Sphingomonadaceae</taxon>
        <taxon>Sphingobium</taxon>
    </lineage>
</organism>
<dbReference type="RefSeq" id="WP_228227999.1">
    <property type="nucleotide sequence ID" value="NZ_JAJGNP010000021.1"/>
</dbReference>
<evidence type="ECO:0000313" key="2">
    <source>
        <dbReference type="Proteomes" id="UP001198830"/>
    </source>
</evidence>
<sequence>MSDDRIRQLELIARRVVEWVRAVDDDADDLDYLNGPDGWNDIRETAAMARAIVGGEA</sequence>
<reference evidence="1 2" key="1">
    <citation type="submission" date="2021-10" db="EMBL/GenBank/DDBJ databases">
        <title>The diversity and Nitrogen Metabolism of Culturable Nitrate-Utilizing Bacteria Within the Oxygen Minimum Zone of the Changjiang (Yangtze River)Estuary.</title>
        <authorList>
            <person name="Zhang D."/>
            <person name="Zheng J."/>
            <person name="Liu S."/>
            <person name="He W."/>
        </authorList>
    </citation>
    <scope>NUCLEOTIDE SEQUENCE [LARGE SCALE GENOMIC DNA]</scope>
    <source>
        <strain evidence="1 2">FXH275-2</strain>
    </source>
</reference>
<evidence type="ECO:0000313" key="1">
    <source>
        <dbReference type="EMBL" id="MCC4234508.1"/>
    </source>
</evidence>